<evidence type="ECO:0000313" key="3">
    <source>
        <dbReference type="EMBL" id="SUM43672.1"/>
    </source>
</evidence>
<evidence type="ECO:0000259" key="1">
    <source>
        <dbReference type="Pfam" id="PF06970"/>
    </source>
</evidence>
<evidence type="ECO:0000259" key="2">
    <source>
        <dbReference type="Pfam" id="PF18008"/>
    </source>
</evidence>
<dbReference type="InterPro" id="IPR041151">
    <property type="entry name" value="Bac_RepA_C"/>
</dbReference>
<keyword evidence="4" id="KW-1185">Reference proteome</keyword>
<evidence type="ECO:0000313" key="4">
    <source>
        <dbReference type="Proteomes" id="UP000255549"/>
    </source>
</evidence>
<dbReference type="OrthoDB" id="9803733at2"/>
<sequence>MENNFKTRVCNLNDKKHLPFLKAYKFLFEDKNYQDLPYQAKAMYTYIANKQIRVLKSQNKNAYIDNNGKPFVIYSIKDLENDLKLSNSSAKKYKRILVDYELITTTNKGIHIYVNTPELSNDSLTYSDGKKLSYFHMPKFFDTNPNYKNASLLTKLVYTLQKERFTLTLKNVNIKKASKYVDEKGRIFCIYANQELAQMLNVCEKKIIDAKKELIALGLLKQKRQGIHDPNRLYLYTPLYSEQLSTEEFLEENKEKDNTVKRKQKFVLVPPEKSMKGCLYKVQGVKNAVGNGLNMQSSNTDFSNTVISNTFNSMYLESSRLSQTEDTENTYELTRKTMKLKSFNFSKPLNSYLMNFSSNDLGIVLKKMVSAKNHYNENYDTNFSLEDIDAELLDMLKRIKVVIHDKNSTVEAMEGYFYQSTINEFKTYEIKQIEEQCNNDYETPEEFEIRWVNKMQEVAKNLRRKNIECRTVYSTNPIFTQQYDPYIDEEAFVYEDETGMPY</sequence>
<proteinExistence type="predicted"/>
<protein>
    <submittedName>
        <fullName evidence="3">Replication initiator protein</fullName>
    </submittedName>
</protein>
<dbReference type="Pfam" id="PF06970">
    <property type="entry name" value="RepA_N"/>
    <property type="match status" value="2"/>
</dbReference>
<dbReference type="Pfam" id="PF18008">
    <property type="entry name" value="Bac_RepA_C"/>
    <property type="match status" value="1"/>
</dbReference>
<reference evidence="3 4" key="1">
    <citation type="submission" date="2018-06" db="EMBL/GenBank/DDBJ databases">
        <authorList>
            <consortium name="Pathogen Informatics"/>
            <person name="Doyle S."/>
        </authorList>
    </citation>
    <scope>NUCLEOTIDE SEQUENCE [LARGE SCALE GENOMIC DNA]</scope>
    <source>
        <strain evidence="4">NCTC 11048</strain>
    </source>
</reference>
<feature type="domain" description="Replication initiator A N-terminal" evidence="1">
    <location>
        <begin position="20"/>
        <end position="95"/>
    </location>
</feature>
<dbReference type="EMBL" id="UHDP01000001">
    <property type="protein sequence ID" value="SUM43672.1"/>
    <property type="molecule type" value="Genomic_DNA"/>
</dbReference>
<name>A0A380FYQ3_STAIN</name>
<organism evidence="3 4">
    <name type="scientific">Staphylococcus intermedius NCTC 11048</name>
    <dbReference type="NCBI Taxonomy" id="1141106"/>
    <lineage>
        <taxon>Bacteria</taxon>
        <taxon>Bacillati</taxon>
        <taxon>Bacillota</taxon>
        <taxon>Bacilli</taxon>
        <taxon>Bacillales</taxon>
        <taxon>Staphylococcaceae</taxon>
        <taxon>Staphylococcus</taxon>
        <taxon>Staphylococcus intermedius group</taxon>
    </lineage>
</organism>
<dbReference type="RefSeq" id="WP_115341664.1">
    <property type="nucleotide sequence ID" value="NZ_UHDP01000001.1"/>
</dbReference>
<feature type="domain" description="Replication initiator protein A C-terminal" evidence="2">
    <location>
        <begin position="362"/>
        <end position="427"/>
    </location>
</feature>
<dbReference type="Proteomes" id="UP000255549">
    <property type="component" value="Unassembled WGS sequence"/>
</dbReference>
<gene>
    <name evidence="3" type="primary">repA_2</name>
    <name evidence="3" type="ORF">NCTC11048_00089</name>
</gene>
<dbReference type="InterPro" id="IPR010724">
    <property type="entry name" value="RepA_N"/>
</dbReference>
<feature type="domain" description="Replication initiator A N-terminal" evidence="1">
    <location>
        <begin position="133"/>
        <end position="214"/>
    </location>
</feature>
<dbReference type="AlphaFoldDB" id="A0A380FYQ3"/>
<accession>A0A380FYQ3</accession>